<feature type="chain" id="PRO_5026071458" description="Ig-like domain-containing protein" evidence="15">
    <location>
        <begin position="24"/>
        <end position="491"/>
    </location>
</feature>
<feature type="domain" description="Ig-like" evidence="16">
    <location>
        <begin position="250"/>
        <end position="345"/>
    </location>
</feature>
<evidence type="ECO:0000256" key="10">
    <source>
        <dbReference type="ARBA" id="ARBA00023180"/>
    </source>
</evidence>
<evidence type="ECO:0000256" key="3">
    <source>
        <dbReference type="ARBA" id="ARBA00022729"/>
    </source>
</evidence>
<keyword evidence="2 14" id="KW-0812">Transmembrane</keyword>
<dbReference type="PROSITE" id="PS50835">
    <property type="entry name" value="IG_LIKE"/>
    <property type="match status" value="2"/>
</dbReference>
<dbReference type="PANTHER" id="PTHR12035:SF125">
    <property type="entry name" value="SIALIC ACID-BINDING IG-LIKE LECTIN 5"/>
    <property type="match status" value="1"/>
</dbReference>
<evidence type="ECO:0000256" key="5">
    <source>
        <dbReference type="ARBA" id="ARBA00022737"/>
    </source>
</evidence>
<keyword evidence="8 14" id="KW-0472">Membrane</keyword>
<dbReference type="InterPro" id="IPR003006">
    <property type="entry name" value="Ig/MHC_CS"/>
</dbReference>
<dbReference type="Pfam" id="PF07686">
    <property type="entry name" value="V-set"/>
    <property type="match status" value="1"/>
</dbReference>
<reference evidence="17 18" key="1">
    <citation type="journal article" date="2008" name="Nature">
        <title>Genome analysis of the platypus reveals unique signatures of evolution.</title>
        <authorList>
            <person name="Warren W.C."/>
            <person name="Hillier L.W."/>
            <person name="Marshall Graves J.A."/>
            <person name="Birney E."/>
            <person name="Ponting C.P."/>
            <person name="Grutzner F."/>
            <person name="Belov K."/>
            <person name="Miller W."/>
            <person name="Clarke L."/>
            <person name="Chinwalla A.T."/>
            <person name="Yang S.P."/>
            <person name="Heger A."/>
            <person name="Locke D.P."/>
            <person name="Miethke P."/>
            <person name="Waters P.D."/>
            <person name="Veyrunes F."/>
            <person name="Fulton L."/>
            <person name="Fulton B."/>
            <person name="Graves T."/>
            <person name="Wallis J."/>
            <person name="Puente X.S."/>
            <person name="Lopez-Otin C."/>
            <person name="Ordonez G.R."/>
            <person name="Eichler E.E."/>
            <person name="Chen L."/>
            <person name="Cheng Z."/>
            <person name="Deakin J.E."/>
            <person name="Alsop A."/>
            <person name="Thompson K."/>
            <person name="Kirby P."/>
            <person name="Papenfuss A.T."/>
            <person name="Wakefield M.J."/>
            <person name="Olender T."/>
            <person name="Lancet D."/>
            <person name="Huttley G.A."/>
            <person name="Smit A.F."/>
            <person name="Pask A."/>
            <person name="Temple-Smith P."/>
            <person name="Batzer M.A."/>
            <person name="Walker J.A."/>
            <person name="Konkel M.K."/>
            <person name="Harris R.S."/>
            <person name="Whittington C.M."/>
            <person name="Wong E.S."/>
            <person name="Gemmell N.J."/>
            <person name="Buschiazzo E."/>
            <person name="Vargas Jentzsch I.M."/>
            <person name="Merkel A."/>
            <person name="Schmitz J."/>
            <person name="Zemann A."/>
            <person name="Churakov G."/>
            <person name="Kriegs J.O."/>
            <person name="Brosius J."/>
            <person name="Murchison E.P."/>
            <person name="Sachidanandam R."/>
            <person name="Smith C."/>
            <person name="Hannon G.J."/>
            <person name="Tsend-Ayush E."/>
            <person name="McMillan D."/>
            <person name="Attenborough R."/>
            <person name="Rens W."/>
            <person name="Ferguson-Smith M."/>
            <person name="Lefevre C.M."/>
            <person name="Sharp J.A."/>
            <person name="Nicholas K.R."/>
            <person name="Ray D.A."/>
            <person name="Kube M."/>
            <person name="Reinhardt R."/>
            <person name="Pringle T.H."/>
            <person name="Taylor J."/>
            <person name="Jones R.C."/>
            <person name="Nixon B."/>
            <person name="Dacheux J.L."/>
            <person name="Niwa H."/>
            <person name="Sekita Y."/>
            <person name="Huang X."/>
            <person name="Stark A."/>
            <person name="Kheradpour P."/>
            <person name="Kellis M."/>
            <person name="Flicek P."/>
            <person name="Chen Y."/>
            <person name="Webber C."/>
            <person name="Hardison R."/>
            <person name="Nelson J."/>
            <person name="Hallsworth-Pepin K."/>
            <person name="Delehaunty K."/>
            <person name="Markovic C."/>
            <person name="Minx P."/>
            <person name="Feng Y."/>
            <person name="Kremitzki C."/>
            <person name="Mitreva M."/>
            <person name="Glasscock J."/>
            <person name="Wylie T."/>
            <person name="Wohldmann P."/>
            <person name="Thiru P."/>
            <person name="Nhan M.N."/>
            <person name="Pohl C.S."/>
            <person name="Smith S.M."/>
            <person name="Hou S."/>
            <person name="Nefedov M."/>
            <person name="de Jong P.J."/>
            <person name="Renfree M.B."/>
            <person name="Mardis E.R."/>
            <person name="Wilson R.K."/>
        </authorList>
    </citation>
    <scope>NUCLEOTIDE SEQUENCE [LARGE SCALE GENOMIC DNA]</scope>
    <source>
        <strain evidence="17 18">Glennie</strain>
    </source>
</reference>
<evidence type="ECO:0000256" key="1">
    <source>
        <dbReference type="ARBA" id="ARBA00004479"/>
    </source>
</evidence>
<evidence type="ECO:0000259" key="16">
    <source>
        <dbReference type="PROSITE" id="PS50835"/>
    </source>
</evidence>
<dbReference type="Pfam" id="PF13927">
    <property type="entry name" value="Ig_3"/>
    <property type="match status" value="1"/>
</dbReference>
<proteinExistence type="inferred from homology"/>
<keyword evidence="5" id="KW-0677">Repeat</keyword>
<dbReference type="RefSeq" id="XP_028920434.1">
    <property type="nucleotide sequence ID" value="XM_029064601.2"/>
</dbReference>
<dbReference type="InterPro" id="IPR003598">
    <property type="entry name" value="Ig_sub2"/>
</dbReference>
<keyword evidence="10" id="KW-0325">Glycoprotein</keyword>
<keyword evidence="4" id="KW-0430">Lectin</keyword>
<feature type="region of interest" description="Disordered" evidence="13">
    <location>
        <begin position="428"/>
        <end position="457"/>
    </location>
</feature>
<dbReference type="Gene3D" id="2.60.40.10">
    <property type="entry name" value="Immunoglobulins"/>
    <property type="match status" value="3"/>
</dbReference>
<evidence type="ECO:0000256" key="11">
    <source>
        <dbReference type="ARBA" id="ARBA00023319"/>
    </source>
</evidence>
<dbReference type="GO" id="GO:0030246">
    <property type="term" value="F:carbohydrate binding"/>
    <property type="evidence" value="ECO:0007669"/>
    <property type="project" value="UniProtKB-KW"/>
</dbReference>
<organism evidence="17 18">
    <name type="scientific">Ornithorhynchus anatinus</name>
    <name type="common">Duckbill platypus</name>
    <dbReference type="NCBI Taxonomy" id="9258"/>
    <lineage>
        <taxon>Eukaryota</taxon>
        <taxon>Metazoa</taxon>
        <taxon>Chordata</taxon>
        <taxon>Craniata</taxon>
        <taxon>Vertebrata</taxon>
        <taxon>Euteleostomi</taxon>
        <taxon>Mammalia</taxon>
        <taxon>Monotremata</taxon>
        <taxon>Ornithorhynchidae</taxon>
        <taxon>Ornithorhynchus</taxon>
    </lineage>
</organism>
<evidence type="ECO:0000256" key="2">
    <source>
        <dbReference type="ARBA" id="ARBA00022692"/>
    </source>
</evidence>
<evidence type="ECO:0000256" key="15">
    <source>
        <dbReference type="SAM" id="SignalP"/>
    </source>
</evidence>
<protein>
    <recommendedName>
        <fullName evidence="16">Ig-like domain-containing protein</fullName>
    </recommendedName>
</protein>
<dbReference type="InterPro" id="IPR013106">
    <property type="entry name" value="Ig_V-set"/>
</dbReference>
<dbReference type="AlphaFoldDB" id="A0A6I8N0G7"/>
<dbReference type="Ensembl" id="ENSOANT00000047034.1">
    <property type="protein sequence ID" value="ENSOANP00000034401.1"/>
    <property type="gene ID" value="ENSOANG00000049792.1"/>
</dbReference>
<feature type="region of interest" description="Disordered" evidence="13">
    <location>
        <begin position="190"/>
        <end position="217"/>
    </location>
</feature>
<reference evidence="17" key="2">
    <citation type="submission" date="2025-08" db="UniProtKB">
        <authorList>
            <consortium name="Ensembl"/>
        </authorList>
    </citation>
    <scope>IDENTIFICATION</scope>
    <source>
        <strain evidence="17">Glennie</strain>
    </source>
</reference>
<evidence type="ECO:0000313" key="18">
    <source>
        <dbReference type="Proteomes" id="UP000002279"/>
    </source>
</evidence>
<dbReference type="SMART" id="SM00408">
    <property type="entry name" value="IGc2"/>
    <property type="match status" value="1"/>
</dbReference>
<dbReference type="PROSITE" id="PS00290">
    <property type="entry name" value="IG_MHC"/>
    <property type="match status" value="1"/>
</dbReference>
<dbReference type="SMART" id="SM00409">
    <property type="entry name" value="IG"/>
    <property type="match status" value="3"/>
</dbReference>
<dbReference type="InParanoid" id="A0A6I8N0G7"/>
<evidence type="ECO:0000256" key="7">
    <source>
        <dbReference type="ARBA" id="ARBA00022989"/>
    </source>
</evidence>
<dbReference type="GeneID" id="100091870"/>
<sequence>MMLLPPLLPLLSLLSLLCRGSLSQFSGFTLQVLQSVTVQEALCVSIPCTFTYPNYKWNSQIAHGYWFRIRDESSSPAVAATDPTKELREETRGRFRLIGDLQKKKCTLSISNVRKEDAGIYYFRLQKGEIKYSYKNTEVSVEVTALTQEPEVRGTETLRAGCPATMTCLAPGNCKSEVLPTFSWTGTVLSPRRDPSLTNSPGPPPSSVLSFTPGSKDHGSNLTCRVTFPGTDITIQTTVRLSVTYLPAPPTIRVYLGNSTVPTSPDNASSLTVPEGGTLRLVCSAPAHPPATLSWTRVGLGLSLSPRQGPQGLELELARLGSGDGGEYVCRAHHPHGGTRLVSLTLVLQSESPGKSLGHSGSYGKGLILGAAGGVGVTTLIFLCLILLIVKTLRAKLATPEPVTFKVQGIAKADSINLVSKTIPLPKEFQESRPDGTLELPSYAEPDPAKEGDGEEAEELQYYASLTFQPRQLQDTIQSGEITEYSEIKFQ</sequence>
<evidence type="ECO:0000256" key="9">
    <source>
        <dbReference type="ARBA" id="ARBA00023157"/>
    </source>
</evidence>
<dbReference type="RefSeq" id="XP_028920435.1">
    <property type="nucleotide sequence ID" value="XM_029064602.2"/>
</dbReference>
<dbReference type="InterPro" id="IPR013783">
    <property type="entry name" value="Ig-like_fold"/>
</dbReference>
<evidence type="ECO:0000256" key="12">
    <source>
        <dbReference type="ARBA" id="ARBA00038361"/>
    </source>
</evidence>
<keyword evidence="3 15" id="KW-0732">Signal</keyword>
<keyword evidence="11" id="KW-0393">Immunoglobulin domain</keyword>
<dbReference type="Bgee" id="ENSOANG00000049792">
    <property type="expression patterns" value="Expressed in ovary and 5 other cell types or tissues"/>
</dbReference>
<feature type="transmembrane region" description="Helical" evidence="14">
    <location>
        <begin position="367"/>
        <end position="390"/>
    </location>
</feature>
<comment type="similarity">
    <text evidence="12">Belongs to the immunoglobulin superfamily. SIGLEC (sialic acid binding Ig-like lectin) family.</text>
</comment>
<keyword evidence="18" id="KW-1185">Reference proteome</keyword>
<reference evidence="17" key="3">
    <citation type="submission" date="2025-09" db="UniProtKB">
        <authorList>
            <consortium name="Ensembl"/>
        </authorList>
    </citation>
    <scope>IDENTIFICATION</scope>
    <source>
        <strain evidence="17">Glennie</strain>
    </source>
</reference>
<dbReference type="KEGG" id="oaa:100091870"/>
<feature type="signal peptide" evidence="15">
    <location>
        <begin position="1"/>
        <end position="23"/>
    </location>
</feature>
<gene>
    <name evidence="17" type="primary">LOC100091870</name>
</gene>
<dbReference type="FunFam" id="2.60.40.10:FF:000829">
    <property type="entry name" value="Sialic acid-binding Ig-like lectin 8"/>
    <property type="match status" value="1"/>
</dbReference>
<dbReference type="RefSeq" id="XP_028920432.1">
    <property type="nucleotide sequence ID" value="XM_029064599.2"/>
</dbReference>
<dbReference type="GO" id="GO:0007155">
    <property type="term" value="P:cell adhesion"/>
    <property type="evidence" value="ECO:0000318"/>
    <property type="project" value="GO_Central"/>
</dbReference>
<name>A0A6I8N0G7_ORNAN</name>
<dbReference type="OMA" id="LSFQMVK"/>
<feature type="domain" description="Ig-like" evidence="16">
    <location>
        <begin position="150"/>
        <end position="242"/>
    </location>
</feature>
<accession>A0A6I8N0G7</accession>
<dbReference type="OrthoDB" id="10012075at2759"/>
<dbReference type="InterPro" id="IPR003599">
    <property type="entry name" value="Ig_sub"/>
</dbReference>
<dbReference type="SUPFAM" id="SSF48726">
    <property type="entry name" value="Immunoglobulin"/>
    <property type="match status" value="3"/>
</dbReference>
<dbReference type="InterPro" id="IPR051036">
    <property type="entry name" value="SIGLEC"/>
</dbReference>
<evidence type="ECO:0000256" key="8">
    <source>
        <dbReference type="ARBA" id="ARBA00023136"/>
    </source>
</evidence>
<evidence type="ECO:0000256" key="13">
    <source>
        <dbReference type="SAM" id="MobiDB-lite"/>
    </source>
</evidence>
<dbReference type="PANTHER" id="PTHR12035">
    <property type="entry name" value="SIALIC ACID BINDING IMMUNOGLOBULIN-LIKE LECTIN"/>
    <property type="match status" value="1"/>
</dbReference>
<dbReference type="GO" id="GO:0033691">
    <property type="term" value="F:sialic acid binding"/>
    <property type="evidence" value="ECO:0000318"/>
    <property type="project" value="GO_Central"/>
</dbReference>
<dbReference type="GeneTree" id="ENSGT01150000286907"/>
<keyword evidence="7 14" id="KW-1133">Transmembrane helix</keyword>
<evidence type="ECO:0000313" key="17">
    <source>
        <dbReference type="Ensembl" id="ENSOANP00000034401.1"/>
    </source>
</evidence>
<evidence type="ECO:0000256" key="14">
    <source>
        <dbReference type="SAM" id="Phobius"/>
    </source>
</evidence>
<dbReference type="FunCoup" id="A0A6I8N0G7">
    <property type="interactions" value="624"/>
</dbReference>
<comment type="subcellular location">
    <subcellularLocation>
        <location evidence="1">Membrane</location>
        <topology evidence="1">Single-pass type I membrane protein</topology>
    </subcellularLocation>
</comment>
<keyword evidence="9" id="KW-1015">Disulfide bond</keyword>
<keyword evidence="6" id="KW-0130">Cell adhesion</keyword>
<dbReference type="Proteomes" id="UP000002279">
    <property type="component" value="Chromosome 5"/>
</dbReference>
<dbReference type="GO" id="GO:0005886">
    <property type="term" value="C:plasma membrane"/>
    <property type="evidence" value="ECO:0000318"/>
    <property type="project" value="GO_Central"/>
</dbReference>
<evidence type="ECO:0000256" key="6">
    <source>
        <dbReference type="ARBA" id="ARBA00022889"/>
    </source>
</evidence>
<dbReference type="InterPro" id="IPR036179">
    <property type="entry name" value="Ig-like_dom_sf"/>
</dbReference>
<evidence type="ECO:0000256" key="4">
    <source>
        <dbReference type="ARBA" id="ARBA00022734"/>
    </source>
</evidence>
<dbReference type="RefSeq" id="XP_039768224.1">
    <property type="nucleotide sequence ID" value="XM_039912290.1"/>
</dbReference>
<dbReference type="RefSeq" id="XP_028920433.1">
    <property type="nucleotide sequence ID" value="XM_029064600.2"/>
</dbReference>
<dbReference type="InterPro" id="IPR007110">
    <property type="entry name" value="Ig-like_dom"/>
</dbReference>